<dbReference type="InterPro" id="IPR000092">
    <property type="entry name" value="Polyprenyl_synt"/>
</dbReference>
<dbReference type="EC" id="2.5.1.29" evidence="4"/>
<evidence type="ECO:0000256" key="1">
    <source>
        <dbReference type="ARBA" id="ARBA00001946"/>
    </source>
</evidence>
<evidence type="ECO:0000256" key="5">
    <source>
        <dbReference type="ARBA" id="ARBA00012439"/>
    </source>
</evidence>
<evidence type="ECO:0000256" key="13">
    <source>
        <dbReference type="ARBA" id="ARBA00032448"/>
    </source>
</evidence>
<evidence type="ECO:0000256" key="11">
    <source>
        <dbReference type="ARBA" id="ARBA00032380"/>
    </source>
</evidence>
<accession>A0ABR4G4H1</accession>
<evidence type="ECO:0000256" key="4">
    <source>
        <dbReference type="ARBA" id="ARBA00012382"/>
    </source>
</evidence>
<keyword evidence="8" id="KW-0479">Metal-binding</keyword>
<dbReference type="PROSITE" id="PS00444">
    <property type="entry name" value="POLYPRENYL_SYNTHASE_2"/>
    <property type="match status" value="1"/>
</dbReference>
<dbReference type="SFLD" id="SFLDS00005">
    <property type="entry name" value="Isoprenoid_Synthase_Type_I"/>
    <property type="match status" value="1"/>
</dbReference>
<evidence type="ECO:0000256" key="7">
    <source>
        <dbReference type="ARBA" id="ARBA00022679"/>
    </source>
</evidence>
<dbReference type="InterPro" id="IPR008949">
    <property type="entry name" value="Isoprenoid_synthase_dom_sf"/>
</dbReference>
<keyword evidence="7 19" id="KW-0808">Transferase</keyword>
<dbReference type="SUPFAM" id="SSF48576">
    <property type="entry name" value="Terpenoid synthases"/>
    <property type="match status" value="1"/>
</dbReference>
<evidence type="ECO:0000256" key="12">
    <source>
        <dbReference type="ARBA" id="ARBA00032424"/>
    </source>
</evidence>
<evidence type="ECO:0000256" key="10">
    <source>
        <dbReference type="ARBA" id="ARBA00032052"/>
    </source>
</evidence>
<evidence type="ECO:0000256" key="3">
    <source>
        <dbReference type="ARBA" id="ARBA00006706"/>
    </source>
</evidence>
<comment type="cofactor">
    <cofactor evidence="1">
        <name>Mg(2+)</name>
        <dbReference type="ChEBI" id="CHEBI:18420"/>
    </cofactor>
</comment>
<evidence type="ECO:0000256" key="18">
    <source>
        <dbReference type="ARBA" id="ARBA00049399"/>
    </source>
</evidence>
<proteinExistence type="inferred from homology"/>
<sequence>MLATMMFDSLNAPQPYQEHYPPRWSVQHPTFPIPNGHHLVANGRTVAAVTNGADTQHQHNDKEEEIICAPVHYVTTLPGKDIRGKLISAFNEWFRIPDEQLEIIKRVVGLLHVASLLIDDIEDYSKLRRGFPVAHSIFGIPQTINSANYAYFQAQSEVLKLHRCEVALRIFTEELLRLHRGQGMDLYWRDSLTCPSEDEYLAMVANKTGGLFRLAIKLIQLQSDVHEDCVPLVDLLGIIFQIRDDYQNLQSDQYAKNKGFGEDITEGKFSYPIVHSIRSSSSGSFGAGSDRSLQLLNILRQKTEDEAVKRYAIRILEQTGSFEYTRQKLRELTARAREMLGELTRREKAGAGKGAAGLLGILDFLELKE</sequence>
<comment type="pathway">
    <text evidence="2">Secondary metabolite biosynthesis; terpenoid biosynthesis.</text>
</comment>
<evidence type="ECO:0000313" key="21">
    <source>
        <dbReference type="Proteomes" id="UP001610563"/>
    </source>
</evidence>
<dbReference type="PANTHER" id="PTHR12001:SF70">
    <property type="entry name" value="PYROPHOSPHATE SYNTHETASE ATMG, PUTATIVE (AFU_ORTHOLOGUE AFUA_8G02400)-RELATED"/>
    <property type="match status" value="1"/>
</dbReference>
<reference evidence="20 21" key="1">
    <citation type="submission" date="2024-07" db="EMBL/GenBank/DDBJ databases">
        <title>Section-level genome sequencing and comparative genomics of Aspergillus sections Usti and Cavernicolus.</title>
        <authorList>
            <consortium name="Lawrence Berkeley National Laboratory"/>
            <person name="Nybo J.L."/>
            <person name="Vesth T.C."/>
            <person name="Theobald S."/>
            <person name="Frisvad J.C."/>
            <person name="Larsen T.O."/>
            <person name="Kjaerboelling I."/>
            <person name="Rothschild-Mancinelli K."/>
            <person name="Lyhne E.K."/>
            <person name="Kogle M.E."/>
            <person name="Barry K."/>
            <person name="Clum A."/>
            <person name="Na H."/>
            <person name="Ledsgaard L."/>
            <person name="Lin J."/>
            <person name="Lipzen A."/>
            <person name="Kuo A."/>
            <person name="Riley R."/>
            <person name="Mondo S."/>
            <person name="Labutti K."/>
            <person name="Haridas S."/>
            <person name="Pangalinan J."/>
            <person name="Salamov A.A."/>
            <person name="Simmons B.A."/>
            <person name="Magnuson J.K."/>
            <person name="Chen J."/>
            <person name="Drula E."/>
            <person name="Henrissat B."/>
            <person name="Wiebenga A."/>
            <person name="Lubbers R.J."/>
            <person name="Gomes A.C."/>
            <person name="Makela M.R."/>
            <person name="Stajich J."/>
            <person name="Grigoriev I.V."/>
            <person name="Mortensen U.H."/>
            <person name="De Vries R.P."/>
            <person name="Baker S.E."/>
            <person name="Andersen M.R."/>
        </authorList>
    </citation>
    <scope>NUCLEOTIDE SEQUENCE [LARGE SCALE GENOMIC DNA]</scope>
    <source>
        <strain evidence="20 21">CBS 209.92</strain>
    </source>
</reference>
<comment type="catalytic activity">
    <reaction evidence="17">
        <text>isopentenyl diphosphate + dimethylallyl diphosphate = (2E)-geranyl diphosphate + diphosphate</text>
        <dbReference type="Rhea" id="RHEA:22408"/>
        <dbReference type="ChEBI" id="CHEBI:33019"/>
        <dbReference type="ChEBI" id="CHEBI:57623"/>
        <dbReference type="ChEBI" id="CHEBI:58057"/>
        <dbReference type="ChEBI" id="CHEBI:128769"/>
        <dbReference type="EC" id="2.5.1.1"/>
    </reaction>
</comment>
<keyword evidence="21" id="KW-1185">Reference proteome</keyword>
<dbReference type="CDD" id="cd00685">
    <property type="entry name" value="Trans_IPPS_HT"/>
    <property type="match status" value="1"/>
</dbReference>
<evidence type="ECO:0000256" key="9">
    <source>
        <dbReference type="ARBA" id="ARBA00022842"/>
    </source>
</evidence>
<keyword evidence="9" id="KW-0460">Magnesium</keyword>
<evidence type="ECO:0000256" key="15">
    <source>
        <dbReference type="ARBA" id="ARBA00033096"/>
    </source>
</evidence>
<evidence type="ECO:0000256" key="8">
    <source>
        <dbReference type="ARBA" id="ARBA00022723"/>
    </source>
</evidence>
<evidence type="ECO:0000256" key="2">
    <source>
        <dbReference type="ARBA" id="ARBA00004721"/>
    </source>
</evidence>
<comment type="caution">
    <text evidence="20">The sequence shown here is derived from an EMBL/GenBank/DDBJ whole genome shotgun (WGS) entry which is preliminary data.</text>
</comment>
<dbReference type="PANTHER" id="PTHR12001">
    <property type="entry name" value="GERANYLGERANYL PYROPHOSPHATE SYNTHASE"/>
    <property type="match status" value="1"/>
</dbReference>
<comment type="similarity">
    <text evidence="3 19">Belongs to the FPP/GGPP synthase family.</text>
</comment>
<dbReference type="EMBL" id="JBFTWV010000051">
    <property type="protein sequence ID" value="KAL2793922.1"/>
    <property type="molecule type" value="Genomic_DNA"/>
</dbReference>
<dbReference type="Pfam" id="PF00348">
    <property type="entry name" value="polyprenyl_synt"/>
    <property type="match status" value="1"/>
</dbReference>
<dbReference type="EC" id="2.5.1.10" evidence="5"/>
<comment type="catalytic activity">
    <reaction evidence="18">
        <text>isopentenyl diphosphate + (2E)-geranyl diphosphate = (2E,6E)-farnesyl diphosphate + diphosphate</text>
        <dbReference type="Rhea" id="RHEA:19361"/>
        <dbReference type="ChEBI" id="CHEBI:33019"/>
        <dbReference type="ChEBI" id="CHEBI:58057"/>
        <dbReference type="ChEBI" id="CHEBI:128769"/>
        <dbReference type="ChEBI" id="CHEBI:175763"/>
        <dbReference type="EC" id="2.5.1.10"/>
    </reaction>
</comment>
<protein>
    <recommendedName>
        <fullName evidence="14">(2E,6E)-farnesyl diphosphate synthase</fullName>
        <ecNumber evidence="6">2.5.1.1</ecNumber>
        <ecNumber evidence="5">2.5.1.10</ecNumber>
        <ecNumber evidence="4">2.5.1.29</ecNumber>
    </recommendedName>
    <alternativeName>
        <fullName evidence="13">Dimethylallyltranstransferase</fullName>
    </alternativeName>
    <alternativeName>
        <fullName evidence="12">Farnesyl diphosphate synthase</fullName>
    </alternativeName>
    <alternativeName>
        <fullName evidence="10">Farnesyltranstransferase</fullName>
    </alternativeName>
    <alternativeName>
        <fullName evidence="15">Geranylgeranyl diphosphate synthase</fullName>
    </alternativeName>
    <alternativeName>
        <fullName evidence="11">Geranyltranstransferase</fullName>
    </alternativeName>
</protein>
<evidence type="ECO:0000313" key="20">
    <source>
        <dbReference type="EMBL" id="KAL2793922.1"/>
    </source>
</evidence>
<dbReference type="PROSITE" id="PS00723">
    <property type="entry name" value="POLYPRENYL_SYNTHASE_1"/>
    <property type="match status" value="1"/>
</dbReference>
<evidence type="ECO:0000256" key="6">
    <source>
        <dbReference type="ARBA" id="ARBA00012833"/>
    </source>
</evidence>
<dbReference type="Gene3D" id="1.10.600.10">
    <property type="entry name" value="Farnesyl Diphosphate Synthase"/>
    <property type="match status" value="1"/>
</dbReference>
<dbReference type="Proteomes" id="UP001610563">
    <property type="component" value="Unassembled WGS sequence"/>
</dbReference>
<evidence type="ECO:0000256" key="16">
    <source>
        <dbReference type="ARBA" id="ARBA00048119"/>
    </source>
</evidence>
<gene>
    <name evidence="20" type="ORF">BJX66DRAFT_338353</name>
</gene>
<organism evidence="20 21">
    <name type="scientific">Aspergillus keveii</name>
    <dbReference type="NCBI Taxonomy" id="714993"/>
    <lineage>
        <taxon>Eukaryota</taxon>
        <taxon>Fungi</taxon>
        <taxon>Dikarya</taxon>
        <taxon>Ascomycota</taxon>
        <taxon>Pezizomycotina</taxon>
        <taxon>Eurotiomycetes</taxon>
        <taxon>Eurotiomycetidae</taxon>
        <taxon>Eurotiales</taxon>
        <taxon>Aspergillaceae</taxon>
        <taxon>Aspergillus</taxon>
        <taxon>Aspergillus subgen. Nidulantes</taxon>
    </lineage>
</organism>
<dbReference type="EC" id="2.5.1.1" evidence="6"/>
<name>A0ABR4G4H1_9EURO</name>
<evidence type="ECO:0000256" key="17">
    <source>
        <dbReference type="ARBA" id="ARBA00049291"/>
    </source>
</evidence>
<dbReference type="InterPro" id="IPR033749">
    <property type="entry name" value="Polyprenyl_synt_CS"/>
</dbReference>
<comment type="catalytic activity">
    <reaction evidence="16">
        <text>isopentenyl diphosphate + (2E,6E)-farnesyl diphosphate = (2E,6E,10E)-geranylgeranyl diphosphate + diphosphate</text>
        <dbReference type="Rhea" id="RHEA:17653"/>
        <dbReference type="ChEBI" id="CHEBI:33019"/>
        <dbReference type="ChEBI" id="CHEBI:58756"/>
        <dbReference type="ChEBI" id="CHEBI:128769"/>
        <dbReference type="ChEBI" id="CHEBI:175763"/>
        <dbReference type="EC" id="2.5.1.29"/>
    </reaction>
</comment>
<evidence type="ECO:0000256" key="14">
    <source>
        <dbReference type="ARBA" id="ARBA00032873"/>
    </source>
</evidence>
<evidence type="ECO:0000256" key="19">
    <source>
        <dbReference type="RuleBase" id="RU004466"/>
    </source>
</evidence>